<dbReference type="InterPro" id="IPR005493">
    <property type="entry name" value="RraA/RraA-like"/>
</dbReference>
<gene>
    <name evidence="1" type="ORF">METZ01_LOCUS66120</name>
</gene>
<proteinExistence type="predicted"/>
<name>A0A381TAR9_9ZZZZ</name>
<dbReference type="PANTHER" id="PTHR33254">
    <property type="entry name" value="4-HYDROXY-4-METHYL-2-OXOGLUTARATE ALDOLASE 3-RELATED"/>
    <property type="match status" value="1"/>
</dbReference>
<dbReference type="Pfam" id="PF03737">
    <property type="entry name" value="RraA-like"/>
    <property type="match status" value="1"/>
</dbReference>
<dbReference type="EMBL" id="UINC01004295">
    <property type="protein sequence ID" value="SVA13266.1"/>
    <property type="molecule type" value="Genomic_DNA"/>
</dbReference>
<protein>
    <recommendedName>
        <fullName evidence="2">Dimethylmenaquinone methyltransferase</fullName>
    </recommendedName>
</protein>
<evidence type="ECO:0000313" key="1">
    <source>
        <dbReference type="EMBL" id="SVA13266.1"/>
    </source>
</evidence>
<dbReference type="Gene3D" id="3.50.30.40">
    <property type="entry name" value="Ribonuclease E inhibitor RraA/RraA-like"/>
    <property type="match status" value="1"/>
</dbReference>
<organism evidence="1">
    <name type="scientific">marine metagenome</name>
    <dbReference type="NCBI Taxonomy" id="408172"/>
    <lineage>
        <taxon>unclassified sequences</taxon>
        <taxon>metagenomes</taxon>
        <taxon>ecological metagenomes</taxon>
    </lineage>
</organism>
<dbReference type="InterPro" id="IPR036704">
    <property type="entry name" value="RraA/RraA-like_sf"/>
</dbReference>
<dbReference type="SUPFAM" id="SSF89562">
    <property type="entry name" value="RraA-like"/>
    <property type="match status" value="1"/>
</dbReference>
<dbReference type="AlphaFoldDB" id="A0A381TAR9"/>
<evidence type="ECO:0008006" key="2">
    <source>
        <dbReference type="Google" id="ProtNLM"/>
    </source>
</evidence>
<sequence>MKYLTEDQINDLKAIDTPTVANAVETHDSRLNTEGFMGWDIKCQFPDLGVMVGQAVTATLNTTTTGKEKSRSGWHDCLKAIDAMPVPAVIVAKDIGPRPRHGCHFGDGMATVAKKVGAIGLVTDGGVRDVETVHEMGFQMFSVGLVPAHGNFGLDETNVPVEVGGVLVNVGDVVHADMNGVVVFPIELADHVIEEAKKVTARESEMMDWVNSSEFSLDKFIEGR</sequence>
<dbReference type="PANTHER" id="PTHR33254:SF4">
    <property type="entry name" value="4-HYDROXY-4-METHYL-2-OXOGLUTARATE ALDOLASE 3-RELATED"/>
    <property type="match status" value="1"/>
</dbReference>
<dbReference type="CDD" id="cd16841">
    <property type="entry name" value="RraA_family"/>
    <property type="match status" value="1"/>
</dbReference>
<accession>A0A381TAR9</accession>
<reference evidence="1" key="1">
    <citation type="submission" date="2018-05" db="EMBL/GenBank/DDBJ databases">
        <authorList>
            <person name="Lanie J.A."/>
            <person name="Ng W.-L."/>
            <person name="Kazmierczak K.M."/>
            <person name="Andrzejewski T.M."/>
            <person name="Davidsen T.M."/>
            <person name="Wayne K.J."/>
            <person name="Tettelin H."/>
            <person name="Glass J.I."/>
            <person name="Rusch D."/>
            <person name="Podicherti R."/>
            <person name="Tsui H.-C.T."/>
            <person name="Winkler M.E."/>
        </authorList>
    </citation>
    <scope>NUCLEOTIDE SEQUENCE</scope>
</reference>